<reference evidence="3" key="1">
    <citation type="submission" date="2016-10" db="EMBL/GenBank/DDBJ databases">
        <authorList>
            <person name="Varghese N."/>
        </authorList>
    </citation>
    <scope>NUCLEOTIDE SEQUENCE [LARGE SCALE GENOMIC DNA]</scope>
    <source>
        <strain evidence="3">92MFCol6.1</strain>
    </source>
</reference>
<dbReference type="Proteomes" id="UP000191133">
    <property type="component" value="Unassembled WGS sequence"/>
</dbReference>
<feature type="transmembrane region" description="Helical" evidence="1">
    <location>
        <begin position="123"/>
        <end position="140"/>
    </location>
</feature>
<protein>
    <submittedName>
        <fullName evidence="2">Uncharacterized protein</fullName>
    </submittedName>
</protein>
<keyword evidence="1" id="KW-0812">Transmembrane</keyword>
<evidence type="ECO:0000313" key="3">
    <source>
        <dbReference type="Proteomes" id="UP000191133"/>
    </source>
</evidence>
<dbReference type="EMBL" id="FWEU01000002">
    <property type="protein sequence ID" value="SLM24013.1"/>
    <property type="molecule type" value="Genomic_DNA"/>
</dbReference>
<feature type="transmembrane region" description="Helical" evidence="1">
    <location>
        <begin position="160"/>
        <end position="181"/>
    </location>
</feature>
<keyword evidence="1" id="KW-0472">Membrane</keyword>
<feature type="transmembrane region" description="Helical" evidence="1">
    <location>
        <begin position="78"/>
        <end position="102"/>
    </location>
</feature>
<keyword evidence="1" id="KW-1133">Transmembrane helix</keyword>
<evidence type="ECO:0000256" key="1">
    <source>
        <dbReference type="SAM" id="Phobius"/>
    </source>
</evidence>
<accession>A0A1W1GXB9</accession>
<name>A0A1W1GXB9_9GAMM</name>
<feature type="transmembrane region" description="Helical" evidence="1">
    <location>
        <begin position="39"/>
        <end position="66"/>
    </location>
</feature>
<dbReference type="AlphaFoldDB" id="A0A1W1GXB9"/>
<proteinExistence type="predicted"/>
<feature type="transmembrane region" description="Helical" evidence="1">
    <location>
        <begin position="6"/>
        <end position="27"/>
    </location>
</feature>
<gene>
    <name evidence="2" type="ORF">SAMN04488690_1729</name>
</gene>
<dbReference type="RefSeq" id="WP_080149301.1">
    <property type="nucleotide sequence ID" value="NZ_FWEU01000002.1"/>
</dbReference>
<evidence type="ECO:0000313" key="2">
    <source>
        <dbReference type="EMBL" id="SLM24013.1"/>
    </source>
</evidence>
<organism evidence="2 3">
    <name type="scientific">Stenotrophomonas indicatrix</name>
    <dbReference type="NCBI Taxonomy" id="2045451"/>
    <lineage>
        <taxon>Bacteria</taxon>
        <taxon>Pseudomonadati</taxon>
        <taxon>Pseudomonadota</taxon>
        <taxon>Gammaproteobacteria</taxon>
        <taxon>Lysobacterales</taxon>
        <taxon>Lysobacteraceae</taxon>
        <taxon>Stenotrophomonas</taxon>
    </lineage>
</organism>
<sequence length="202" mass="21454">MMMGDMGPLLAGSAIFSLLVVVTANVVRRVSANHPDGRHWLLGTLALLSPTSLLAGVAVGVVGPHLLSGSGPVSSTSAIWMTTMVLILIGALSAPVSWRVVLQQRLGRASGSLPFFYATRAQLWALFLLAVVYMSTIHLASTNLPDWLLEPGALPVAVRAVMQLVHVALLSAMLTLPAMALRTVANRSVRRVRALLHRTPQG</sequence>